<feature type="compositionally biased region" description="Low complexity" evidence="1">
    <location>
        <begin position="1"/>
        <end position="19"/>
    </location>
</feature>
<evidence type="ECO:0000313" key="2">
    <source>
        <dbReference type="EMBL" id="PIP60575.1"/>
    </source>
</evidence>
<dbReference type="Proteomes" id="UP000231581">
    <property type="component" value="Unassembled WGS sequence"/>
</dbReference>
<proteinExistence type="predicted"/>
<dbReference type="EMBL" id="PCSZ01000050">
    <property type="protein sequence ID" value="PIP60575.1"/>
    <property type="molecule type" value="Genomic_DNA"/>
</dbReference>
<reference evidence="2 3" key="1">
    <citation type="submission" date="2017-09" db="EMBL/GenBank/DDBJ databases">
        <title>Depth-based differentiation of microbial function through sediment-hosted aquifers and enrichment of novel symbionts in the deep terrestrial subsurface.</title>
        <authorList>
            <person name="Probst A.J."/>
            <person name="Ladd B."/>
            <person name="Jarett J.K."/>
            <person name="Geller-Mcgrath D.E."/>
            <person name="Sieber C.M."/>
            <person name="Emerson J.B."/>
            <person name="Anantharaman K."/>
            <person name="Thomas B.C."/>
            <person name="Malmstrom R."/>
            <person name="Stieglmeier M."/>
            <person name="Klingl A."/>
            <person name="Woyke T."/>
            <person name="Ryan C.M."/>
            <person name="Banfield J.F."/>
        </authorList>
    </citation>
    <scope>NUCLEOTIDE SEQUENCE [LARGE SCALE GENOMIC DNA]</scope>
    <source>
        <strain evidence="2">CG22_combo_CG10-13_8_21_14_all_47_17</strain>
    </source>
</reference>
<organism evidence="2 3">
    <name type="scientific">Candidatus Uhrbacteria bacterium CG22_combo_CG10-13_8_21_14_all_47_17</name>
    <dbReference type="NCBI Taxonomy" id="1975041"/>
    <lineage>
        <taxon>Bacteria</taxon>
        <taxon>Candidatus Uhriibacteriota</taxon>
    </lineage>
</organism>
<feature type="region of interest" description="Disordered" evidence="1">
    <location>
        <begin position="1"/>
        <end position="28"/>
    </location>
</feature>
<sequence length="67" mass="7276">MKSSHALPSSSSKKVSFTSAPAEGSSPVHIMPLLPRCFSATTEALQEAIRYDKRMASFLIFLFCGIP</sequence>
<dbReference type="AlphaFoldDB" id="A0A2H0BSC3"/>
<protein>
    <submittedName>
        <fullName evidence="2">Uncharacterized protein</fullName>
    </submittedName>
</protein>
<evidence type="ECO:0000256" key="1">
    <source>
        <dbReference type="SAM" id="MobiDB-lite"/>
    </source>
</evidence>
<comment type="caution">
    <text evidence="2">The sequence shown here is derived from an EMBL/GenBank/DDBJ whole genome shotgun (WGS) entry which is preliminary data.</text>
</comment>
<name>A0A2H0BSC3_9BACT</name>
<accession>A0A2H0BSC3</accession>
<evidence type="ECO:0000313" key="3">
    <source>
        <dbReference type="Proteomes" id="UP000231581"/>
    </source>
</evidence>
<gene>
    <name evidence="2" type="ORF">COX00_02505</name>
</gene>